<evidence type="ECO:0000259" key="1">
    <source>
        <dbReference type="Pfam" id="PF07993"/>
    </source>
</evidence>
<dbReference type="InterPro" id="IPR036291">
    <property type="entry name" value="NAD(P)-bd_dom_sf"/>
</dbReference>
<dbReference type="InterPro" id="IPR013120">
    <property type="entry name" value="FAR_NAD-bd"/>
</dbReference>
<dbReference type="Pfam" id="PF07993">
    <property type="entry name" value="NAD_binding_4"/>
    <property type="match status" value="1"/>
</dbReference>
<dbReference type="PANTHER" id="PTHR43245:SF55">
    <property type="entry name" value="NAD(P)-BINDING DOMAIN-CONTAINING PROTEIN"/>
    <property type="match status" value="1"/>
</dbReference>
<dbReference type="RefSeq" id="WP_260216405.1">
    <property type="nucleotide sequence ID" value="NZ_JAJAGO010000002.1"/>
</dbReference>
<organism evidence="2 3">
    <name type="scientific">Streptomyces gossypii</name>
    <dbReference type="NCBI Taxonomy" id="2883101"/>
    <lineage>
        <taxon>Bacteria</taxon>
        <taxon>Bacillati</taxon>
        <taxon>Actinomycetota</taxon>
        <taxon>Actinomycetes</taxon>
        <taxon>Kitasatosporales</taxon>
        <taxon>Streptomycetaceae</taxon>
        <taxon>Streptomyces</taxon>
    </lineage>
</organism>
<gene>
    <name evidence="2" type="ORF">LHJ74_05725</name>
</gene>
<dbReference type="PANTHER" id="PTHR43245">
    <property type="entry name" value="BIFUNCTIONAL POLYMYXIN RESISTANCE PROTEIN ARNA"/>
    <property type="match status" value="1"/>
</dbReference>
<proteinExistence type="predicted"/>
<dbReference type="Gene3D" id="3.40.50.720">
    <property type="entry name" value="NAD(P)-binding Rossmann-like Domain"/>
    <property type="match status" value="1"/>
</dbReference>
<dbReference type="EMBL" id="JAJAGO010000002">
    <property type="protein sequence ID" value="MCT2589434.1"/>
    <property type="molecule type" value="Genomic_DNA"/>
</dbReference>
<keyword evidence="3" id="KW-1185">Reference proteome</keyword>
<evidence type="ECO:0000313" key="2">
    <source>
        <dbReference type="EMBL" id="MCT2589434.1"/>
    </source>
</evidence>
<name>A0ABT2JQ81_9ACTN</name>
<dbReference type="InterPro" id="IPR050177">
    <property type="entry name" value="Lipid_A_modif_metabolic_enz"/>
</dbReference>
<comment type="caution">
    <text evidence="2">The sequence shown here is derived from an EMBL/GenBank/DDBJ whole genome shotgun (WGS) entry which is preliminary data.</text>
</comment>
<accession>A0ABT2JQ81</accession>
<dbReference type="Proteomes" id="UP001156389">
    <property type="component" value="Unassembled WGS sequence"/>
</dbReference>
<evidence type="ECO:0000313" key="3">
    <source>
        <dbReference type="Proteomes" id="UP001156389"/>
    </source>
</evidence>
<feature type="domain" description="Thioester reductase (TE)" evidence="1">
    <location>
        <begin position="17"/>
        <end position="245"/>
    </location>
</feature>
<protein>
    <submittedName>
        <fullName evidence="2">SDR family oxidoreductase</fullName>
    </submittedName>
</protein>
<sequence>MSKGITGGRSAHSLVLGATGFLGRWLVRELLTGGVPVAAAVRGGDRRDGGLREWLRGHDVDDGAMLTVAADLTRPGLGLAPADAARLENVRDVFNVAGRYGFGLPVEEARAANVDGALHVLHWAATLPRLRRLVHLSGYRVGHDRRPRYPLPSAESRAVYTRLGAYEASKAEGDAAVRVTAPELGVPLTVVNPSTVIGHSVTGEAAQYIGLAGLVEQLWKGRLPALAGSRRTFVPVVAIDYLARFLVTVPERDGGPVRLHTVLDPATPCLPDLVALLADHLDVRAPRLLLPVGLVRRLPRGLTGADPETLSFLTEERYDTASADALARASGLRHPPVDEALRRWASRLVSDGFGAAEVRT</sequence>
<reference evidence="2 3" key="1">
    <citation type="submission" date="2021-10" db="EMBL/GenBank/DDBJ databases">
        <title>Streptomyces gossypii sp. nov., isolated from soil collected from cotton field.</title>
        <authorList>
            <person name="Ge X."/>
            <person name="Chen X."/>
            <person name="Liu W."/>
        </authorList>
    </citation>
    <scope>NUCLEOTIDE SEQUENCE [LARGE SCALE GENOMIC DNA]</scope>
    <source>
        <strain evidence="2 3">N2-109</strain>
    </source>
</reference>
<dbReference type="SUPFAM" id="SSF51735">
    <property type="entry name" value="NAD(P)-binding Rossmann-fold domains"/>
    <property type="match status" value="1"/>
</dbReference>